<sequence length="352" mass="40810">MTGTGLAKLCDRHGIPRPPQGHWTKLSLGGLVEIAPLPPLPKGKSDVIVITPLTPKPSHSDAVVDAQEEALNAVAKITELDSFRSLHPSVRAWVKQHRDDQAQRRQERRERRREVWGHFWDPIPDLTERDRYRFQATSTVLNALEKAGAKVVDAQIIGKFDLKVGNHVLECAIKEKMRQGLSDVDRSWSACPDHHQHGLHPSGFLRIAVNTYVGGGRLEWIEKQNKLVVDLLPKITDSIMGCGPRLDEQQAEREAQRLRYEEERRRQYEEQQRRELEARRWKHFREQAVSWQECQRLCAFVDAIERRMLTEQVDDIDGMTAAEWVAWTREKIKDLDPMNRDLECLWRPPSKW</sequence>
<evidence type="ECO:0000313" key="2">
    <source>
        <dbReference type="Proteomes" id="UP000244880"/>
    </source>
</evidence>
<gene>
    <name evidence="1" type="ORF">ASD8599_01376</name>
</gene>
<reference evidence="1 2" key="1">
    <citation type="submission" date="2018-03" db="EMBL/GenBank/DDBJ databases">
        <authorList>
            <person name="Keele B.F."/>
        </authorList>
    </citation>
    <scope>NUCLEOTIDE SEQUENCE [LARGE SCALE GENOMIC DNA]</scope>
    <source>
        <strain evidence="1 2">CECT 8599</strain>
    </source>
</reference>
<dbReference type="Proteomes" id="UP000244880">
    <property type="component" value="Unassembled WGS sequence"/>
</dbReference>
<proteinExistence type="predicted"/>
<keyword evidence="2" id="KW-1185">Reference proteome</keyword>
<protein>
    <submittedName>
        <fullName evidence="1">Uncharacterized protein</fullName>
    </submittedName>
</protein>
<evidence type="ECO:0000313" key="1">
    <source>
        <dbReference type="EMBL" id="SPH20637.1"/>
    </source>
</evidence>
<dbReference type="EMBL" id="OMOR01000001">
    <property type="protein sequence ID" value="SPH20637.1"/>
    <property type="molecule type" value="Genomic_DNA"/>
</dbReference>
<accession>A0A2R8BCH8</accession>
<dbReference type="AlphaFoldDB" id="A0A2R8BCH8"/>
<organism evidence="1 2">
    <name type="scientific">Ascidiaceihabitans donghaensis</name>
    <dbReference type="NCBI Taxonomy" id="1510460"/>
    <lineage>
        <taxon>Bacteria</taxon>
        <taxon>Pseudomonadati</taxon>
        <taxon>Pseudomonadota</taxon>
        <taxon>Alphaproteobacteria</taxon>
        <taxon>Rhodobacterales</taxon>
        <taxon>Paracoccaceae</taxon>
        <taxon>Ascidiaceihabitans</taxon>
    </lineage>
</organism>
<name>A0A2R8BCH8_9RHOB</name>